<keyword evidence="2" id="KW-0472">Membrane</keyword>
<keyword evidence="1" id="KW-0444">Lipid biosynthesis</keyword>
<organism evidence="4 5">
    <name type="scientific">Capsicum annuum</name>
    <name type="common">Capsicum pepper</name>
    <dbReference type="NCBI Taxonomy" id="4072"/>
    <lineage>
        <taxon>Eukaryota</taxon>
        <taxon>Viridiplantae</taxon>
        <taxon>Streptophyta</taxon>
        <taxon>Embryophyta</taxon>
        <taxon>Tracheophyta</taxon>
        <taxon>Spermatophyta</taxon>
        <taxon>Magnoliopsida</taxon>
        <taxon>eudicotyledons</taxon>
        <taxon>Gunneridae</taxon>
        <taxon>Pentapetalae</taxon>
        <taxon>asterids</taxon>
        <taxon>lamiids</taxon>
        <taxon>Solanales</taxon>
        <taxon>Solanaceae</taxon>
        <taxon>Solanoideae</taxon>
        <taxon>Capsiceae</taxon>
        <taxon>Capsicum</taxon>
    </lineage>
</organism>
<dbReference type="InterPro" id="IPR002864">
    <property type="entry name" value="Acyl-ACP_thioesterase_NHD"/>
</dbReference>
<evidence type="ECO:0000313" key="4">
    <source>
        <dbReference type="EMBL" id="PHT72745.1"/>
    </source>
</evidence>
<dbReference type="AlphaFoldDB" id="A0A2G2YSV5"/>
<dbReference type="InterPro" id="IPR045023">
    <property type="entry name" value="FATA/B"/>
</dbReference>
<feature type="transmembrane region" description="Helical" evidence="2">
    <location>
        <begin position="101"/>
        <end position="118"/>
    </location>
</feature>
<dbReference type="GO" id="GO:0009507">
    <property type="term" value="C:chloroplast"/>
    <property type="evidence" value="ECO:0007669"/>
    <property type="project" value="UniProtKB-SubCell"/>
</dbReference>
<keyword evidence="1" id="KW-0934">Plastid</keyword>
<dbReference type="EMBL" id="AYRZ02000009">
    <property type="protein sequence ID" value="PHT72745.1"/>
    <property type="molecule type" value="Genomic_DNA"/>
</dbReference>
<dbReference type="GO" id="GO:0000036">
    <property type="term" value="F:acyl carrier activity"/>
    <property type="evidence" value="ECO:0000318"/>
    <property type="project" value="GO_Central"/>
</dbReference>
<keyword evidence="5" id="KW-1185">Reference proteome</keyword>
<proteinExistence type="inferred from homology"/>
<dbReference type="Proteomes" id="UP000222542">
    <property type="component" value="Unassembled WGS sequence"/>
</dbReference>
<comment type="subcellular location">
    <subcellularLocation>
        <location evidence="1">Plastid</location>
        <location evidence="1">Chloroplast</location>
    </subcellularLocation>
</comment>
<accession>A0A2G2YSV5</accession>
<reference evidence="4 5" key="1">
    <citation type="journal article" date="2014" name="Nat. Genet.">
        <title>Genome sequence of the hot pepper provides insights into the evolution of pungency in Capsicum species.</title>
        <authorList>
            <person name="Kim S."/>
            <person name="Park M."/>
            <person name="Yeom S.I."/>
            <person name="Kim Y.M."/>
            <person name="Lee J.M."/>
            <person name="Lee H.A."/>
            <person name="Seo E."/>
            <person name="Choi J."/>
            <person name="Cheong K."/>
            <person name="Kim K.T."/>
            <person name="Jung K."/>
            <person name="Lee G.W."/>
            <person name="Oh S.K."/>
            <person name="Bae C."/>
            <person name="Kim S.B."/>
            <person name="Lee H.Y."/>
            <person name="Kim S.Y."/>
            <person name="Kim M.S."/>
            <person name="Kang B.C."/>
            <person name="Jo Y.D."/>
            <person name="Yang H.B."/>
            <person name="Jeong H.J."/>
            <person name="Kang W.H."/>
            <person name="Kwon J.K."/>
            <person name="Shin C."/>
            <person name="Lim J.Y."/>
            <person name="Park J.H."/>
            <person name="Huh J.H."/>
            <person name="Kim J.S."/>
            <person name="Kim B.D."/>
            <person name="Cohen O."/>
            <person name="Paran I."/>
            <person name="Suh M.C."/>
            <person name="Lee S.B."/>
            <person name="Kim Y.K."/>
            <person name="Shin Y."/>
            <person name="Noh S.J."/>
            <person name="Park J."/>
            <person name="Seo Y.S."/>
            <person name="Kwon S.Y."/>
            <person name="Kim H.A."/>
            <person name="Park J.M."/>
            <person name="Kim H.J."/>
            <person name="Choi S.B."/>
            <person name="Bosland P.W."/>
            <person name="Reeves G."/>
            <person name="Jo S.H."/>
            <person name="Lee B.W."/>
            <person name="Cho H.T."/>
            <person name="Choi H.S."/>
            <person name="Lee M.S."/>
            <person name="Yu Y."/>
            <person name="Do Choi Y."/>
            <person name="Park B.S."/>
            <person name="van Deynze A."/>
            <person name="Ashrafi H."/>
            <person name="Hill T."/>
            <person name="Kim W.T."/>
            <person name="Pai H.S."/>
            <person name="Ahn H.K."/>
            <person name="Yeam I."/>
            <person name="Giovannoni J.J."/>
            <person name="Rose J.K."/>
            <person name="Sorensen I."/>
            <person name="Lee S.J."/>
            <person name="Kim R.W."/>
            <person name="Choi I.Y."/>
            <person name="Choi B.S."/>
            <person name="Lim J.S."/>
            <person name="Lee Y.H."/>
            <person name="Choi D."/>
        </authorList>
    </citation>
    <scope>NUCLEOTIDE SEQUENCE [LARGE SCALE GENOMIC DNA]</scope>
    <source>
        <strain evidence="5">cv. CM334</strain>
    </source>
</reference>
<dbReference type="PANTHER" id="PTHR31727">
    <property type="entry name" value="OLEOYL-ACYL CARRIER PROTEIN THIOESTERASE 1, CHLOROPLASTIC"/>
    <property type="match status" value="1"/>
</dbReference>
<comment type="function">
    <text evidence="1">Plays an essential role in chain termination during de novo fatty acid synthesis.</text>
</comment>
<dbReference type="STRING" id="4072.A0A2G2YSV5"/>
<protein>
    <recommendedName>
        <fullName evidence="1">Acyl-[acyl-carrier-protein] hydrolase</fullName>
        <ecNumber evidence="1">3.1.2.-</ecNumber>
    </recommendedName>
</protein>
<gene>
    <name evidence="4" type="ORF">T459_23530</name>
</gene>
<name>A0A2G2YSV5_CAPAN</name>
<keyword evidence="1" id="KW-0276">Fatty acid metabolism</keyword>
<dbReference type="Gene3D" id="3.10.129.10">
    <property type="entry name" value="Hotdog Thioesterase"/>
    <property type="match status" value="1"/>
</dbReference>
<sequence>MWQIDFSIREKQATVSRSSAESEYKSLASTIAEPTWIIGLISDLGVQVQLPVTELKTYLQEVGCNHAHQRVGFHNDGFATTPTMRKSHLIWVNARMHIKTYKYLVWYLPLLALVYAWYKAVATMNSIVYDVEQE</sequence>
<evidence type="ECO:0000259" key="3">
    <source>
        <dbReference type="Pfam" id="PF01643"/>
    </source>
</evidence>
<reference evidence="4 5" key="2">
    <citation type="journal article" date="2017" name="Genome Biol.">
        <title>New reference genome sequences of hot pepper reveal the massive evolution of plant disease-resistance genes by retroduplication.</title>
        <authorList>
            <person name="Kim S."/>
            <person name="Park J."/>
            <person name="Yeom S.I."/>
            <person name="Kim Y.M."/>
            <person name="Seo E."/>
            <person name="Kim K.T."/>
            <person name="Kim M.S."/>
            <person name="Lee J.M."/>
            <person name="Cheong K."/>
            <person name="Shin H.S."/>
            <person name="Kim S.B."/>
            <person name="Han K."/>
            <person name="Lee J."/>
            <person name="Park M."/>
            <person name="Lee H.A."/>
            <person name="Lee H.Y."/>
            <person name="Lee Y."/>
            <person name="Oh S."/>
            <person name="Lee J.H."/>
            <person name="Choi E."/>
            <person name="Choi E."/>
            <person name="Lee S.E."/>
            <person name="Jeon J."/>
            <person name="Kim H."/>
            <person name="Choi G."/>
            <person name="Song H."/>
            <person name="Lee J."/>
            <person name="Lee S.C."/>
            <person name="Kwon J.K."/>
            <person name="Lee H.Y."/>
            <person name="Koo N."/>
            <person name="Hong Y."/>
            <person name="Kim R.W."/>
            <person name="Kang W.H."/>
            <person name="Huh J.H."/>
            <person name="Kang B.C."/>
            <person name="Yang T.J."/>
            <person name="Lee Y.H."/>
            <person name="Bennetzen J.L."/>
            <person name="Choi D."/>
        </authorList>
    </citation>
    <scope>NUCLEOTIDE SEQUENCE [LARGE SCALE GENOMIC DNA]</scope>
    <source>
        <strain evidence="5">cv. CM334</strain>
    </source>
</reference>
<keyword evidence="1" id="KW-0443">Lipid metabolism</keyword>
<keyword evidence="1" id="KW-0275">Fatty acid biosynthesis</keyword>
<keyword evidence="2" id="KW-1133">Transmembrane helix</keyword>
<evidence type="ECO:0000256" key="1">
    <source>
        <dbReference type="RuleBase" id="RU363096"/>
    </source>
</evidence>
<comment type="caution">
    <text evidence="4">The sequence shown here is derived from an EMBL/GenBank/DDBJ whole genome shotgun (WGS) entry which is preliminary data.</text>
</comment>
<dbReference type="EC" id="3.1.2.-" evidence="1"/>
<evidence type="ECO:0000256" key="2">
    <source>
        <dbReference type="SAM" id="Phobius"/>
    </source>
</evidence>
<keyword evidence="1" id="KW-0150">Chloroplast</keyword>
<feature type="domain" description="Acyl-ACP thioesterase N-terminal hotdog" evidence="3">
    <location>
        <begin position="42"/>
        <end position="106"/>
    </location>
</feature>
<dbReference type="Pfam" id="PF01643">
    <property type="entry name" value="Acyl-ACP_TE"/>
    <property type="match status" value="1"/>
</dbReference>
<comment type="similarity">
    <text evidence="1">Belongs to the acyl-ACP thioesterase family.</text>
</comment>
<evidence type="ECO:0000313" key="5">
    <source>
        <dbReference type="Proteomes" id="UP000222542"/>
    </source>
</evidence>
<keyword evidence="2" id="KW-0812">Transmembrane</keyword>
<dbReference type="Gramene" id="PHT72745">
    <property type="protein sequence ID" value="PHT72745"/>
    <property type="gene ID" value="T459_23530"/>
</dbReference>
<keyword evidence="1" id="KW-0378">Hydrolase</keyword>
<dbReference type="PANTHER" id="PTHR31727:SF6">
    <property type="entry name" value="OLEOYL-ACYL CARRIER PROTEIN THIOESTERASE 1, CHLOROPLASTIC"/>
    <property type="match status" value="1"/>
</dbReference>
<dbReference type="GO" id="GO:0016297">
    <property type="term" value="F:fatty acyl-[ACP] hydrolase activity"/>
    <property type="evidence" value="ECO:0000318"/>
    <property type="project" value="GO_Central"/>
</dbReference>